<protein>
    <recommendedName>
        <fullName evidence="1">DUF4488 domain-containing protein</fullName>
    </recommendedName>
</protein>
<comment type="caution">
    <text evidence="2">The sequence shown here is derived from an EMBL/GenBank/DDBJ whole genome shotgun (WGS) entry which is preliminary data.</text>
</comment>
<proteinExistence type="predicted"/>
<dbReference type="AlphaFoldDB" id="A0A645BCD2"/>
<evidence type="ECO:0000259" key="1">
    <source>
        <dbReference type="Pfam" id="PF14869"/>
    </source>
</evidence>
<dbReference type="InterPro" id="IPR027991">
    <property type="entry name" value="DUF4488"/>
</dbReference>
<dbReference type="Pfam" id="PF14869">
    <property type="entry name" value="DUF4488"/>
    <property type="match status" value="1"/>
</dbReference>
<gene>
    <name evidence="2" type="ORF">SDC9_110000</name>
</gene>
<name>A0A645BCD2_9ZZZZ</name>
<feature type="domain" description="DUF4488" evidence="1">
    <location>
        <begin position="3"/>
        <end position="84"/>
    </location>
</feature>
<dbReference type="EMBL" id="VSSQ01019231">
    <property type="protein sequence ID" value="MPM63120.1"/>
    <property type="molecule type" value="Genomic_DNA"/>
</dbReference>
<dbReference type="Gene3D" id="2.40.128.490">
    <property type="entry name" value="Uncharacterised protein PF14869, DUF4488"/>
    <property type="match status" value="1"/>
</dbReference>
<sequence length="109" mass="12830">MTTAEGAMITVDGTYRLVGDSLYIEEIDHSFNRTQIGKDNPLNLKLSGHKFMYLRWFQAVDEFGKNQNQWVEEIWQRVELEDMEVSRIDLEQELRALVRDPEVVKKVIN</sequence>
<organism evidence="2">
    <name type="scientific">bioreactor metagenome</name>
    <dbReference type="NCBI Taxonomy" id="1076179"/>
    <lineage>
        <taxon>unclassified sequences</taxon>
        <taxon>metagenomes</taxon>
        <taxon>ecological metagenomes</taxon>
    </lineage>
</organism>
<evidence type="ECO:0000313" key="2">
    <source>
        <dbReference type="EMBL" id="MPM63120.1"/>
    </source>
</evidence>
<accession>A0A645BCD2</accession>
<reference evidence="2" key="1">
    <citation type="submission" date="2019-08" db="EMBL/GenBank/DDBJ databases">
        <authorList>
            <person name="Kucharzyk K."/>
            <person name="Murdoch R.W."/>
            <person name="Higgins S."/>
            <person name="Loffler F."/>
        </authorList>
    </citation>
    <scope>NUCLEOTIDE SEQUENCE</scope>
</reference>